<protein>
    <recommendedName>
        <fullName evidence="3">DUF488 domain-containing protein</fullName>
    </recommendedName>
</protein>
<dbReference type="PANTHER" id="PTHR39337">
    <property type="entry name" value="BLR5642 PROTEIN"/>
    <property type="match status" value="1"/>
</dbReference>
<name>A0ABS0AKS7_9GAMM</name>
<dbReference type="EMBL" id="ARXX01000001">
    <property type="protein sequence ID" value="MBF5054731.1"/>
    <property type="molecule type" value="Genomic_DNA"/>
</dbReference>
<dbReference type="InterPro" id="IPR007438">
    <property type="entry name" value="DUF488"/>
</dbReference>
<evidence type="ECO:0000313" key="2">
    <source>
        <dbReference type="Proteomes" id="UP000662703"/>
    </source>
</evidence>
<dbReference type="PANTHER" id="PTHR39337:SF1">
    <property type="entry name" value="BLR5642 PROTEIN"/>
    <property type="match status" value="1"/>
</dbReference>
<evidence type="ECO:0000313" key="1">
    <source>
        <dbReference type="EMBL" id="MBF5054731.1"/>
    </source>
</evidence>
<dbReference type="Pfam" id="PF04343">
    <property type="entry name" value="DUF488"/>
    <property type="match status" value="1"/>
</dbReference>
<accession>A0ABS0AKS7</accession>
<reference evidence="1 2" key="1">
    <citation type="submission" date="2012-09" db="EMBL/GenBank/DDBJ databases">
        <title>Genome Sequence of alkane-degrading Bacterium Alcanivorax sp. 521-1.</title>
        <authorList>
            <person name="Lai Q."/>
            <person name="Shao Z."/>
        </authorList>
    </citation>
    <scope>NUCLEOTIDE SEQUENCE [LARGE SCALE GENOMIC DNA]</scope>
    <source>
        <strain evidence="1 2">521-1</strain>
    </source>
</reference>
<dbReference type="Proteomes" id="UP000662703">
    <property type="component" value="Unassembled WGS sequence"/>
</dbReference>
<sequence>MLLHTAGYEGVDIETFVGRLLDAGVDQVIDVRQYPISRKRGFSKTALSKCLAGAGIDYCHLRELGCPKPIRERYKQDRDWVSYETDFLRYIDTQTEALQRMVAKSSASRSCLICFEADAAFCHRRLVAEASRKLQPCIVIDHLSIKKSAGAL</sequence>
<evidence type="ECO:0008006" key="3">
    <source>
        <dbReference type="Google" id="ProtNLM"/>
    </source>
</evidence>
<keyword evidence="2" id="KW-1185">Reference proteome</keyword>
<gene>
    <name evidence="1" type="ORF">Y5W_00025</name>
</gene>
<proteinExistence type="predicted"/>
<dbReference type="RefSeq" id="WP_194863717.1">
    <property type="nucleotide sequence ID" value="NZ_ARXX01000001.1"/>
</dbReference>
<organism evidence="1 2">
    <name type="scientific">Alloalcanivorax profundimaris</name>
    <dbReference type="NCBI Taxonomy" id="2735259"/>
    <lineage>
        <taxon>Bacteria</taxon>
        <taxon>Pseudomonadati</taxon>
        <taxon>Pseudomonadota</taxon>
        <taxon>Gammaproteobacteria</taxon>
        <taxon>Oceanospirillales</taxon>
        <taxon>Alcanivoracaceae</taxon>
        <taxon>Alloalcanivorax</taxon>
    </lineage>
</organism>
<comment type="caution">
    <text evidence="1">The sequence shown here is derived from an EMBL/GenBank/DDBJ whole genome shotgun (WGS) entry which is preliminary data.</text>
</comment>